<proteinExistence type="inferred from homology"/>
<feature type="region of interest" description="Disordered" evidence="5">
    <location>
        <begin position="93"/>
        <end position="116"/>
    </location>
</feature>
<evidence type="ECO:0000313" key="8">
    <source>
        <dbReference type="Proteomes" id="UP000620124"/>
    </source>
</evidence>
<evidence type="ECO:0000256" key="1">
    <source>
        <dbReference type="ARBA" id="ARBA00005234"/>
    </source>
</evidence>
<keyword evidence="4" id="KW-0788">Thiol protease</keyword>
<dbReference type="PROSITE" id="PS50600">
    <property type="entry name" value="ULP_PROTEASE"/>
    <property type="match status" value="1"/>
</dbReference>
<dbReference type="InterPro" id="IPR038765">
    <property type="entry name" value="Papain-like_cys_pep_sf"/>
</dbReference>
<dbReference type="EMBL" id="JACAZI010000019">
    <property type="protein sequence ID" value="KAF7339827.1"/>
    <property type="molecule type" value="Genomic_DNA"/>
</dbReference>
<keyword evidence="3" id="KW-0378">Hydrolase</keyword>
<evidence type="ECO:0000256" key="2">
    <source>
        <dbReference type="ARBA" id="ARBA00022670"/>
    </source>
</evidence>
<dbReference type="InterPro" id="IPR003653">
    <property type="entry name" value="Peptidase_C48_C"/>
</dbReference>
<comment type="similarity">
    <text evidence="1">Belongs to the peptidase C48 family.</text>
</comment>
<dbReference type="SUPFAM" id="SSF54001">
    <property type="entry name" value="Cysteine proteinases"/>
    <property type="match status" value="1"/>
</dbReference>
<feature type="domain" description="Ubiquitin-like protease family profile" evidence="6">
    <location>
        <begin position="361"/>
        <end position="532"/>
    </location>
</feature>
<dbReference type="GO" id="GO:0016926">
    <property type="term" value="P:protein desumoylation"/>
    <property type="evidence" value="ECO:0007669"/>
    <property type="project" value="TreeGrafter"/>
</dbReference>
<dbReference type="Proteomes" id="UP000620124">
    <property type="component" value="Unassembled WGS sequence"/>
</dbReference>
<protein>
    <submittedName>
        <fullName evidence="7">Cysteine proteinase</fullName>
    </submittedName>
</protein>
<evidence type="ECO:0000259" key="6">
    <source>
        <dbReference type="PROSITE" id="PS50600"/>
    </source>
</evidence>
<dbReference type="Pfam" id="PF02902">
    <property type="entry name" value="Peptidase_C48"/>
    <property type="match status" value="2"/>
</dbReference>
<name>A0A8H6XEX1_9AGAR</name>
<keyword evidence="8" id="KW-1185">Reference proteome</keyword>
<feature type="region of interest" description="Disordered" evidence="5">
    <location>
        <begin position="1"/>
        <end position="41"/>
    </location>
</feature>
<dbReference type="Gene3D" id="3.40.395.10">
    <property type="entry name" value="Adenoviral Proteinase, Chain A"/>
    <property type="match status" value="2"/>
</dbReference>
<dbReference type="AlphaFoldDB" id="A0A8H6XEX1"/>
<comment type="caution">
    <text evidence="7">The sequence shown here is derived from an EMBL/GenBank/DDBJ whole genome shotgun (WGS) entry which is preliminary data.</text>
</comment>
<dbReference type="PANTHER" id="PTHR12606:SF141">
    <property type="entry name" value="GH15225P-RELATED"/>
    <property type="match status" value="1"/>
</dbReference>
<accession>A0A8H6XEX1</accession>
<evidence type="ECO:0000313" key="7">
    <source>
        <dbReference type="EMBL" id="KAF7339827.1"/>
    </source>
</evidence>
<sequence length="566" mass="64078">MNATRKRPAGAALHRPPAKQPRLTMRAADGGNPSPGGNASANDRLRARWVAHFATGLKNGWSFAQGTVELVVDTLFSPSPALPMYNSDQRTRNIESPVPAVPPLPTPPTSPSYSSGELPVVRKNVIPSPSSSVTPVDAPPALLPPPVIVAAVPWPTTANTQTPYPEIDNELRRHHQSVRRQHKRATRNHIFAKQVRYCMLRHTSWFQRPSSHKMHVQAAVAGAREELMKELYILNQRNGYSSDFATFKGFMQKQALIKRYMRSRSSSFTDLGRHTKTNSEDDTDFLRRAIEKAQATLNGPKPLKPLTPSINQLQFKYRSKDNELERRMRPPPLPTALPPADDAKVTELLSKSGVISKYAREQVSDQDILRLKPNKWLNDEVINFYGALILGRSEASKENPVTNGKPAKEKKPLDVHYFSTFFWTKLEKEGYEKGRLAKWTKKIDIFTKDTILIPVNHQNRTGFQGELQFLRPYFDLTLGLSFCVNISILSTATKKKTPFDFTGWEDYTSDDTPMQENGFDCGVFTCQFLESLSRGEESFNFSQKDILYLRRRMVWEIGNATLRTEH</sequence>
<evidence type="ECO:0000256" key="3">
    <source>
        <dbReference type="ARBA" id="ARBA00022801"/>
    </source>
</evidence>
<reference evidence="7" key="1">
    <citation type="submission" date="2020-05" db="EMBL/GenBank/DDBJ databases">
        <title>Mycena genomes resolve the evolution of fungal bioluminescence.</title>
        <authorList>
            <person name="Tsai I.J."/>
        </authorList>
    </citation>
    <scope>NUCLEOTIDE SEQUENCE</scope>
    <source>
        <strain evidence="7">CCC161011</strain>
    </source>
</reference>
<keyword evidence="2" id="KW-0645">Protease</keyword>
<dbReference type="OrthoDB" id="1939479at2759"/>
<dbReference type="GO" id="GO:0016929">
    <property type="term" value="F:deSUMOylase activity"/>
    <property type="evidence" value="ECO:0007669"/>
    <property type="project" value="TreeGrafter"/>
</dbReference>
<feature type="compositionally biased region" description="Pro residues" evidence="5">
    <location>
        <begin position="99"/>
        <end position="110"/>
    </location>
</feature>
<evidence type="ECO:0000256" key="5">
    <source>
        <dbReference type="SAM" id="MobiDB-lite"/>
    </source>
</evidence>
<organism evidence="7 8">
    <name type="scientific">Mycena venus</name>
    <dbReference type="NCBI Taxonomy" id="2733690"/>
    <lineage>
        <taxon>Eukaryota</taxon>
        <taxon>Fungi</taxon>
        <taxon>Dikarya</taxon>
        <taxon>Basidiomycota</taxon>
        <taxon>Agaricomycotina</taxon>
        <taxon>Agaricomycetes</taxon>
        <taxon>Agaricomycetidae</taxon>
        <taxon>Agaricales</taxon>
        <taxon>Marasmiineae</taxon>
        <taxon>Mycenaceae</taxon>
        <taxon>Mycena</taxon>
    </lineage>
</organism>
<gene>
    <name evidence="7" type="ORF">MVEN_01899300</name>
</gene>
<dbReference type="GO" id="GO:0006508">
    <property type="term" value="P:proteolysis"/>
    <property type="evidence" value="ECO:0007669"/>
    <property type="project" value="UniProtKB-KW"/>
</dbReference>
<dbReference type="PANTHER" id="PTHR12606">
    <property type="entry name" value="SENTRIN/SUMO-SPECIFIC PROTEASE"/>
    <property type="match status" value="1"/>
</dbReference>
<dbReference type="GO" id="GO:0005634">
    <property type="term" value="C:nucleus"/>
    <property type="evidence" value="ECO:0007669"/>
    <property type="project" value="TreeGrafter"/>
</dbReference>
<evidence type="ECO:0000256" key="4">
    <source>
        <dbReference type="ARBA" id="ARBA00022807"/>
    </source>
</evidence>